<keyword evidence="6" id="KW-0175">Coiled coil</keyword>
<dbReference type="PANTHER" id="PTHR37823:SF1">
    <property type="entry name" value="CYTOCHROME C-553-LIKE"/>
    <property type="match status" value="1"/>
</dbReference>
<dbReference type="SUPFAM" id="SSF48695">
    <property type="entry name" value="Multiheme cytochromes"/>
    <property type="match status" value="1"/>
</dbReference>
<evidence type="ECO:0000256" key="1">
    <source>
        <dbReference type="ARBA" id="ARBA00022448"/>
    </source>
</evidence>
<dbReference type="GO" id="GO:0046872">
    <property type="term" value="F:metal ion binding"/>
    <property type="evidence" value="ECO:0007669"/>
    <property type="project" value="UniProtKB-KW"/>
</dbReference>
<evidence type="ECO:0000313" key="8">
    <source>
        <dbReference type="EMBL" id="SVA74017.1"/>
    </source>
</evidence>
<dbReference type="Gene3D" id="1.10.760.10">
    <property type="entry name" value="Cytochrome c-like domain"/>
    <property type="match status" value="2"/>
</dbReference>
<evidence type="ECO:0000256" key="6">
    <source>
        <dbReference type="SAM" id="Coils"/>
    </source>
</evidence>
<keyword evidence="2" id="KW-0349">Heme</keyword>
<dbReference type="AlphaFoldDB" id="A0A381YC52"/>
<feature type="coiled-coil region" evidence="6">
    <location>
        <begin position="19"/>
        <end position="53"/>
    </location>
</feature>
<evidence type="ECO:0000259" key="7">
    <source>
        <dbReference type="PROSITE" id="PS51007"/>
    </source>
</evidence>
<keyword evidence="5" id="KW-0408">Iron</keyword>
<dbReference type="GO" id="GO:0009055">
    <property type="term" value="F:electron transfer activity"/>
    <property type="evidence" value="ECO:0007669"/>
    <property type="project" value="InterPro"/>
</dbReference>
<name>A0A381YC52_9ZZZZ</name>
<dbReference type="PANTHER" id="PTHR37823">
    <property type="entry name" value="CYTOCHROME C-553-LIKE"/>
    <property type="match status" value="1"/>
</dbReference>
<keyword evidence="3" id="KW-0479">Metal-binding</keyword>
<feature type="non-terminal residue" evidence="8">
    <location>
        <position position="1"/>
    </location>
</feature>
<feature type="domain" description="Cytochrome c" evidence="7">
    <location>
        <begin position="338"/>
        <end position="432"/>
    </location>
</feature>
<keyword evidence="4" id="KW-0249">Electron transport</keyword>
<dbReference type="InterPro" id="IPR036909">
    <property type="entry name" value="Cyt_c-like_dom_sf"/>
</dbReference>
<dbReference type="PROSITE" id="PS51007">
    <property type="entry name" value="CYTC"/>
    <property type="match status" value="2"/>
</dbReference>
<gene>
    <name evidence="8" type="ORF">METZ01_LOCUS126871</name>
</gene>
<proteinExistence type="predicted"/>
<dbReference type="SUPFAM" id="SSF46626">
    <property type="entry name" value="Cytochrome c"/>
    <property type="match status" value="2"/>
</dbReference>
<feature type="non-terminal residue" evidence="8">
    <location>
        <position position="538"/>
    </location>
</feature>
<feature type="domain" description="Cytochrome c" evidence="7">
    <location>
        <begin position="444"/>
        <end position="537"/>
    </location>
</feature>
<sequence length="538" mass="62361">MFIDDNDDEFKKYQRSFRKMEIETAEKKLLEEIEEVKDQRVSYDNKLLEAENQYALKQSELDGCNLELDTAKAKFYKANMNFLGFKAIVDAEKYQYETAKLHKHDEKPLTIEKTYFDKVNELEKLKLIKEDKELAVLEIEKKISNLGLEKENAQLELNKVLKEVNIVGIKLKKLDREKMSISNKIGDIVRDLPIIDFLAPYYKVDQVVLPEVKYNVNFTHVPEVDRCTSCHLGITNPDYIDAPQPYTTHPNLDLFLTSSSKHPYEQFGCTSCHAGRGRGTNFTSATHTPSSPEQKAEWEEKYHWHEMHHWLKPMLPTKYTEAGCFKCHDNQTYIEGADKLTLGLKLINQKGCNNCHHIETQKPARKVGPDLRKLDEKVNKEWAGKWIRNPQSFRHNTKMPAFFGQSNNSDSISIQRNETEIATIVEYLFPNGDKKTSNNKKYLGNKENGEKLFNVVGCKGCHIIEENPENLPEIVNQDALFRQHGPNLIGIGSKTSPDWLYRWLKEPSDYWHETAMPSLRLSDQEAKDLTAYLYTFKN</sequence>
<dbReference type="InterPro" id="IPR009056">
    <property type="entry name" value="Cyt_c-like_dom"/>
</dbReference>
<dbReference type="InterPro" id="IPR036280">
    <property type="entry name" value="Multihaem_cyt_sf"/>
</dbReference>
<organism evidence="8">
    <name type="scientific">marine metagenome</name>
    <dbReference type="NCBI Taxonomy" id="408172"/>
    <lineage>
        <taxon>unclassified sequences</taxon>
        <taxon>metagenomes</taxon>
        <taxon>ecological metagenomes</taxon>
    </lineage>
</organism>
<dbReference type="InterPro" id="IPR051811">
    <property type="entry name" value="Cytochrome_c550/c551-like"/>
</dbReference>
<dbReference type="EMBL" id="UINC01017764">
    <property type="protein sequence ID" value="SVA74017.1"/>
    <property type="molecule type" value="Genomic_DNA"/>
</dbReference>
<keyword evidence="1" id="KW-0813">Transport</keyword>
<evidence type="ECO:0000256" key="3">
    <source>
        <dbReference type="ARBA" id="ARBA00022723"/>
    </source>
</evidence>
<evidence type="ECO:0000256" key="2">
    <source>
        <dbReference type="ARBA" id="ARBA00022617"/>
    </source>
</evidence>
<protein>
    <recommendedName>
        <fullName evidence="7">Cytochrome c domain-containing protein</fullName>
    </recommendedName>
</protein>
<dbReference type="GO" id="GO:0020037">
    <property type="term" value="F:heme binding"/>
    <property type="evidence" value="ECO:0007669"/>
    <property type="project" value="InterPro"/>
</dbReference>
<evidence type="ECO:0000256" key="5">
    <source>
        <dbReference type="ARBA" id="ARBA00023004"/>
    </source>
</evidence>
<evidence type="ECO:0000256" key="4">
    <source>
        <dbReference type="ARBA" id="ARBA00022982"/>
    </source>
</evidence>
<dbReference type="Pfam" id="PF00034">
    <property type="entry name" value="Cytochrom_C"/>
    <property type="match status" value="1"/>
</dbReference>
<accession>A0A381YC52</accession>
<reference evidence="8" key="1">
    <citation type="submission" date="2018-05" db="EMBL/GenBank/DDBJ databases">
        <authorList>
            <person name="Lanie J.A."/>
            <person name="Ng W.-L."/>
            <person name="Kazmierczak K.M."/>
            <person name="Andrzejewski T.M."/>
            <person name="Davidsen T.M."/>
            <person name="Wayne K.J."/>
            <person name="Tettelin H."/>
            <person name="Glass J.I."/>
            <person name="Rusch D."/>
            <person name="Podicherti R."/>
            <person name="Tsui H.-C.T."/>
            <person name="Winkler M.E."/>
        </authorList>
    </citation>
    <scope>NUCLEOTIDE SEQUENCE</scope>
</reference>
<feature type="coiled-coil region" evidence="6">
    <location>
        <begin position="122"/>
        <end position="163"/>
    </location>
</feature>